<reference evidence="1" key="1">
    <citation type="submission" date="2021-08" db="EMBL/GenBank/DDBJ databases">
        <authorList>
            <person name="Stevens D.C."/>
        </authorList>
    </citation>
    <scope>NUCLEOTIDE SEQUENCE</scope>
    <source>
        <strain evidence="1">DSM 53165</strain>
    </source>
</reference>
<dbReference type="Gene3D" id="2.160.20.10">
    <property type="entry name" value="Single-stranded right-handed beta-helix, Pectin lyase-like"/>
    <property type="match status" value="1"/>
</dbReference>
<keyword evidence="2" id="KW-1185">Reference proteome</keyword>
<accession>A0ABS7TND0</accession>
<dbReference type="InterPro" id="IPR011050">
    <property type="entry name" value="Pectin_lyase_fold/virulence"/>
</dbReference>
<gene>
    <name evidence="1" type="ORF">K7C98_10655</name>
</gene>
<name>A0ABS7TND0_9BACT</name>
<dbReference type="InterPro" id="IPR012334">
    <property type="entry name" value="Pectin_lyas_fold"/>
</dbReference>
<proteinExistence type="predicted"/>
<dbReference type="Proteomes" id="UP001139031">
    <property type="component" value="Unassembled WGS sequence"/>
</dbReference>
<sequence>MLDIRRGCDFVTVSWTKFTDSWKAVLVGGGSGEVESIGKQRLTRYNNYFLDCDHTLLMGEGMSPSIPVITGYSSAIFVQTVEPLIETPPGDFTPPYSYSPIPAEDVPAVVSAGAGATLQIE</sequence>
<protein>
    <submittedName>
        <fullName evidence="1">Uncharacterized protein</fullName>
    </submittedName>
</protein>
<dbReference type="SUPFAM" id="SSF51126">
    <property type="entry name" value="Pectin lyase-like"/>
    <property type="match status" value="1"/>
</dbReference>
<comment type="caution">
    <text evidence="1">The sequence shown here is derived from an EMBL/GenBank/DDBJ whole genome shotgun (WGS) entry which is preliminary data.</text>
</comment>
<organism evidence="1 2">
    <name type="scientific">Nannocystis pusilla</name>
    <dbReference type="NCBI Taxonomy" id="889268"/>
    <lineage>
        <taxon>Bacteria</taxon>
        <taxon>Pseudomonadati</taxon>
        <taxon>Myxococcota</taxon>
        <taxon>Polyangia</taxon>
        <taxon>Nannocystales</taxon>
        <taxon>Nannocystaceae</taxon>
        <taxon>Nannocystis</taxon>
    </lineage>
</organism>
<dbReference type="EMBL" id="JAIRAU010000008">
    <property type="protein sequence ID" value="MBZ5709722.1"/>
    <property type="molecule type" value="Genomic_DNA"/>
</dbReference>
<evidence type="ECO:0000313" key="1">
    <source>
        <dbReference type="EMBL" id="MBZ5709722.1"/>
    </source>
</evidence>
<evidence type="ECO:0000313" key="2">
    <source>
        <dbReference type="Proteomes" id="UP001139031"/>
    </source>
</evidence>